<evidence type="ECO:0000256" key="1">
    <source>
        <dbReference type="SAM" id="MobiDB-lite"/>
    </source>
</evidence>
<organism evidence="2 3">
    <name type="scientific">Acropora cervicornis</name>
    <name type="common">Staghorn coral</name>
    <dbReference type="NCBI Taxonomy" id="6130"/>
    <lineage>
        <taxon>Eukaryota</taxon>
        <taxon>Metazoa</taxon>
        <taxon>Cnidaria</taxon>
        <taxon>Anthozoa</taxon>
        <taxon>Hexacorallia</taxon>
        <taxon>Scleractinia</taxon>
        <taxon>Astrocoeniina</taxon>
        <taxon>Acroporidae</taxon>
        <taxon>Acropora</taxon>
    </lineage>
</organism>
<protein>
    <submittedName>
        <fullName evidence="2">Uncharacterized protein</fullName>
    </submittedName>
</protein>
<evidence type="ECO:0000313" key="3">
    <source>
        <dbReference type="Proteomes" id="UP001249851"/>
    </source>
</evidence>
<keyword evidence="3" id="KW-1185">Reference proteome</keyword>
<feature type="compositionally biased region" description="Basic and acidic residues" evidence="1">
    <location>
        <begin position="148"/>
        <end position="157"/>
    </location>
</feature>
<gene>
    <name evidence="2" type="ORF">P5673_012097</name>
</gene>
<reference evidence="2" key="1">
    <citation type="journal article" date="2023" name="G3 (Bethesda)">
        <title>Whole genome assembly and annotation of the endangered Caribbean coral Acropora cervicornis.</title>
        <authorList>
            <person name="Selwyn J.D."/>
            <person name="Vollmer S.V."/>
        </authorList>
    </citation>
    <scope>NUCLEOTIDE SEQUENCE</scope>
    <source>
        <strain evidence="2">K2</strain>
    </source>
</reference>
<accession>A0AAD9QNQ0</accession>
<name>A0AAD9QNQ0_ACRCE</name>
<evidence type="ECO:0000313" key="2">
    <source>
        <dbReference type="EMBL" id="KAK2564626.1"/>
    </source>
</evidence>
<dbReference type="EMBL" id="JARQWQ010000022">
    <property type="protein sequence ID" value="KAK2564626.1"/>
    <property type="molecule type" value="Genomic_DNA"/>
</dbReference>
<sequence length="299" mass="34948">MFVCPKHRAYLGQYWGNQTKSRSCKYPEHKGERKAARTNRAFTLRVSREVMEMFGFLVPVGAHGINVLDEILNVCQWTYKLLMRRGLFPRSKMALKKRKVDDSGNEAKDTTPESTEIRDKYFTWTDEETALLLKVAISYKTEKTTEGKDWESVKTSDDENNDAHSISSVKEAVEKTTDSRRNLISKLKEKKNSKLTKKVTTENRMITLEQEELQLKKRMIDHLEKSEKKYTESMQSFATSLNSLSSTLQNGFNMLGMMMQQNHNQQYNIHPQYQQRYHQQPNDVADVWHLQDSSNYHNC</sequence>
<feature type="region of interest" description="Disordered" evidence="1">
    <location>
        <begin position="148"/>
        <end position="171"/>
    </location>
</feature>
<reference evidence="2" key="2">
    <citation type="journal article" date="2023" name="Science">
        <title>Genomic signatures of disease resistance in endangered staghorn corals.</title>
        <authorList>
            <person name="Vollmer S.V."/>
            <person name="Selwyn J.D."/>
            <person name="Despard B.A."/>
            <person name="Roesel C.L."/>
        </authorList>
    </citation>
    <scope>NUCLEOTIDE SEQUENCE</scope>
    <source>
        <strain evidence="2">K2</strain>
    </source>
</reference>
<dbReference type="AlphaFoldDB" id="A0AAD9QNQ0"/>
<proteinExistence type="predicted"/>
<comment type="caution">
    <text evidence="2">The sequence shown here is derived from an EMBL/GenBank/DDBJ whole genome shotgun (WGS) entry which is preliminary data.</text>
</comment>
<dbReference type="Proteomes" id="UP001249851">
    <property type="component" value="Unassembled WGS sequence"/>
</dbReference>